<accession>A0A899FXZ7</accession>
<dbReference type="EMBL" id="CP054537">
    <property type="protein sequence ID" value="QSL65356.1"/>
    <property type="molecule type" value="Genomic_DNA"/>
</dbReference>
<evidence type="ECO:0000313" key="2">
    <source>
        <dbReference type="EMBL" id="QSL65356.1"/>
    </source>
</evidence>
<dbReference type="Proteomes" id="UP000663699">
    <property type="component" value="Chromosome 6"/>
</dbReference>
<evidence type="ECO:0000256" key="1">
    <source>
        <dbReference type="SAM" id="MobiDB-lite"/>
    </source>
</evidence>
<sequence length="285" mass="32952">MNTKRQKLASSVIPDNRYEKPGSNWQFFSPNHQSPKTELINDSMSHRLSITPHKESSHYAGPTFHHSPAPSNLPIPSFLSKIKYNTPHLQPLHFHQSSQDTQVSVPRDLYSCTQDTFFNTGSPSPSRIHSFKPLQRSSKKSSYRPSIPLSHKVYVSSPKMLFQADINERKQKQALRKQETNVSLDFNDAFYSKTYSSIKKLEKGKVNENTLLSVYSDFHNIQRNQKDNYQETTFYKKNKMKHRNNIHNDNYNSNTDDMKEKLLGLLLPSPKSNKSSANTLREKYS</sequence>
<protein>
    <submittedName>
        <fullName evidence="2">Uncharacterized protein</fullName>
    </submittedName>
</protein>
<organism evidence="2 3">
    <name type="scientific">Pneumocystis wakefieldiae</name>
    <dbReference type="NCBI Taxonomy" id="38082"/>
    <lineage>
        <taxon>Eukaryota</taxon>
        <taxon>Fungi</taxon>
        <taxon>Dikarya</taxon>
        <taxon>Ascomycota</taxon>
        <taxon>Taphrinomycotina</taxon>
        <taxon>Pneumocystomycetes</taxon>
        <taxon>Pneumocystaceae</taxon>
        <taxon>Pneumocystis</taxon>
    </lineage>
</organism>
<dbReference type="InterPro" id="IPR028322">
    <property type="entry name" value="PNRC-like_rgn"/>
</dbReference>
<keyword evidence="3" id="KW-1185">Reference proteome</keyword>
<reference evidence="2" key="1">
    <citation type="submission" date="2020-06" db="EMBL/GenBank/DDBJ databases">
        <title>Genomes of multiple members of Pneumocystis genus reveal paths to human pathogen Pneumocystis jirovecii.</title>
        <authorList>
            <person name="Cisse O.H."/>
            <person name="Ma L."/>
            <person name="Dekker J."/>
            <person name="Khil P."/>
            <person name="Jo J."/>
            <person name="Brenchley J."/>
            <person name="Blair R."/>
            <person name="Pahar B."/>
            <person name="Chabe M."/>
            <person name="Van Rompay K.A."/>
            <person name="Keesler R."/>
            <person name="Sukura A."/>
            <person name="Hirsch V."/>
            <person name="Kutty G."/>
            <person name="Liu Y."/>
            <person name="Peng L."/>
            <person name="Chen J."/>
            <person name="Song J."/>
            <person name="Weissenbacher-Lang C."/>
            <person name="Xu J."/>
            <person name="Upham N.S."/>
            <person name="Stajich J.E."/>
            <person name="Cuomo C.A."/>
            <person name="Cushion M.T."/>
            <person name="Kovacs J.A."/>
        </authorList>
    </citation>
    <scope>NUCLEOTIDE SEQUENCE</scope>
    <source>
        <strain evidence="2">2A</strain>
    </source>
</reference>
<gene>
    <name evidence="2" type="ORF">MERGE_002666</name>
</gene>
<dbReference type="Pfam" id="PF15365">
    <property type="entry name" value="PNRC"/>
    <property type="match status" value="1"/>
</dbReference>
<feature type="compositionally biased region" description="Low complexity" evidence="1">
    <location>
        <begin position="266"/>
        <end position="276"/>
    </location>
</feature>
<name>A0A899FXZ7_9ASCO</name>
<evidence type="ECO:0000313" key="3">
    <source>
        <dbReference type="Proteomes" id="UP000663699"/>
    </source>
</evidence>
<dbReference type="AlphaFoldDB" id="A0A899FXZ7"/>
<dbReference type="OrthoDB" id="5386619at2759"/>
<proteinExistence type="predicted"/>
<feature type="region of interest" description="Disordered" evidence="1">
    <location>
        <begin position="1"/>
        <end position="38"/>
    </location>
</feature>
<feature type="region of interest" description="Disordered" evidence="1">
    <location>
        <begin position="121"/>
        <end position="145"/>
    </location>
</feature>
<feature type="region of interest" description="Disordered" evidence="1">
    <location>
        <begin position="266"/>
        <end position="285"/>
    </location>
</feature>
<feature type="compositionally biased region" description="Polar residues" evidence="1">
    <location>
        <begin position="23"/>
        <end position="38"/>
    </location>
</feature>
<dbReference type="GO" id="GO:0016071">
    <property type="term" value="P:mRNA metabolic process"/>
    <property type="evidence" value="ECO:0007669"/>
    <property type="project" value="UniProtKB-ARBA"/>
</dbReference>